<evidence type="ECO:0000313" key="1">
    <source>
        <dbReference type="EMBL" id="KAK6167510.1"/>
    </source>
</evidence>
<evidence type="ECO:0000313" key="2">
    <source>
        <dbReference type="Proteomes" id="UP001347796"/>
    </source>
</evidence>
<dbReference type="EMBL" id="JAZGQO010000018">
    <property type="protein sequence ID" value="KAK6167510.1"/>
    <property type="molecule type" value="Genomic_DNA"/>
</dbReference>
<proteinExistence type="predicted"/>
<dbReference type="AlphaFoldDB" id="A0AAN8J4A7"/>
<organism evidence="1 2">
    <name type="scientific">Patella caerulea</name>
    <name type="common">Rayed Mediterranean limpet</name>
    <dbReference type="NCBI Taxonomy" id="87958"/>
    <lineage>
        <taxon>Eukaryota</taxon>
        <taxon>Metazoa</taxon>
        <taxon>Spiralia</taxon>
        <taxon>Lophotrochozoa</taxon>
        <taxon>Mollusca</taxon>
        <taxon>Gastropoda</taxon>
        <taxon>Patellogastropoda</taxon>
        <taxon>Patelloidea</taxon>
        <taxon>Patellidae</taxon>
        <taxon>Patella</taxon>
    </lineage>
</organism>
<accession>A0AAN8J4A7</accession>
<comment type="caution">
    <text evidence="1">The sequence shown here is derived from an EMBL/GenBank/DDBJ whole genome shotgun (WGS) entry which is preliminary data.</text>
</comment>
<sequence length="122" mass="13626">MSDGNRYGNYECDHIEADTVIFFVYSRIRRSGIQTLVVIDAEDTDILVVSAYVANTIESNLAIKRKQDIIDCRTLCPKEIADITIPLHIHSGCDMTAAFFAHGKTTIYDKVSASEDARAILR</sequence>
<protein>
    <submittedName>
        <fullName evidence="1">Uncharacterized protein</fullName>
    </submittedName>
</protein>
<gene>
    <name evidence="1" type="ORF">SNE40_021515</name>
</gene>
<name>A0AAN8J4A7_PATCE</name>
<keyword evidence="2" id="KW-1185">Reference proteome</keyword>
<dbReference type="Proteomes" id="UP001347796">
    <property type="component" value="Unassembled WGS sequence"/>
</dbReference>
<reference evidence="1 2" key="1">
    <citation type="submission" date="2024-01" db="EMBL/GenBank/DDBJ databases">
        <title>The genome of the rayed Mediterranean limpet Patella caerulea (Linnaeus, 1758).</title>
        <authorList>
            <person name="Anh-Thu Weber A."/>
            <person name="Halstead-Nussloch G."/>
        </authorList>
    </citation>
    <scope>NUCLEOTIDE SEQUENCE [LARGE SCALE GENOMIC DNA]</scope>
    <source>
        <strain evidence="1">AATW-2023a</strain>
        <tissue evidence="1">Whole specimen</tissue>
    </source>
</reference>